<evidence type="ECO:0000259" key="7">
    <source>
        <dbReference type="Pfam" id="PF08281"/>
    </source>
</evidence>
<dbReference type="InterPro" id="IPR013324">
    <property type="entry name" value="RNA_pol_sigma_r3/r4-like"/>
</dbReference>
<evidence type="ECO:0000259" key="6">
    <source>
        <dbReference type="Pfam" id="PF04542"/>
    </source>
</evidence>
<dbReference type="GO" id="GO:0016987">
    <property type="term" value="F:sigma factor activity"/>
    <property type="evidence" value="ECO:0007669"/>
    <property type="project" value="UniProtKB-KW"/>
</dbReference>
<dbReference type="InterPro" id="IPR014284">
    <property type="entry name" value="RNA_pol_sigma-70_dom"/>
</dbReference>
<name>A0A2P8HHG1_CHINA</name>
<protein>
    <submittedName>
        <fullName evidence="8">RNA polymerase sigma-70 factor (ECF subfamily)</fullName>
    </submittedName>
</protein>
<dbReference type="InterPro" id="IPR013249">
    <property type="entry name" value="RNA_pol_sigma70_r4_t2"/>
</dbReference>
<dbReference type="PANTHER" id="PTHR43133:SF8">
    <property type="entry name" value="RNA POLYMERASE SIGMA FACTOR HI_1459-RELATED"/>
    <property type="match status" value="1"/>
</dbReference>
<keyword evidence="9" id="KW-1185">Reference proteome</keyword>
<gene>
    <name evidence="8" type="ORF">CLV51_104343</name>
</gene>
<keyword evidence="4" id="KW-0238">DNA-binding</keyword>
<evidence type="ECO:0000256" key="5">
    <source>
        <dbReference type="ARBA" id="ARBA00023163"/>
    </source>
</evidence>
<evidence type="ECO:0000256" key="3">
    <source>
        <dbReference type="ARBA" id="ARBA00023082"/>
    </source>
</evidence>
<dbReference type="RefSeq" id="WP_106529957.1">
    <property type="nucleotide sequence ID" value="NZ_PYAW01000004.1"/>
</dbReference>
<dbReference type="GO" id="GO:0006352">
    <property type="term" value="P:DNA-templated transcription initiation"/>
    <property type="evidence" value="ECO:0007669"/>
    <property type="project" value="InterPro"/>
</dbReference>
<dbReference type="Gene3D" id="1.10.10.10">
    <property type="entry name" value="Winged helix-like DNA-binding domain superfamily/Winged helix DNA-binding domain"/>
    <property type="match status" value="1"/>
</dbReference>
<evidence type="ECO:0000256" key="2">
    <source>
        <dbReference type="ARBA" id="ARBA00023015"/>
    </source>
</evidence>
<reference evidence="8 9" key="1">
    <citation type="submission" date="2018-03" db="EMBL/GenBank/DDBJ databases">
        <title>Genomic Encyclopedia of Archaeal and Bacterial Type Strains, Phase II (KMG-II): from individual species to whole genera.</title>
        <authorList>
            <person name="Goeker M."/>
        </authorList>
    </citation>
    <scope>NUCLEOTIDE SEQUENCE [LARGE SCALE GENOMIC DNA]</scope>
    <source>
        <strain evidence="8 9">DSM 24859</strain>
    </source>
</reference>
<dbReference type="InterPro" id="IPR036388">
    <property type="entry name" value="WH-like_DNA-bd_sf"/>
</dbReference>
<dbReference type="NCBIfam" id="TIGR02937">
    <property type="entry name" value="sigma70-ECF"/>
    <property type="match status" value="1"/>
</dbReference>
<feature type="domain" description="RNA polymerase sigma-70 region 2" evidence="6">
    <location>
        <begin position="7"/>
        <end position="73"/>
    </location>
</feature>
<keyword evidence="5" id="KW-0804">Transcription</keyword>
<dbReference type="AlphaFoldDB" id="A0A2P8HHG1"/>
<dbReference type="Proteomes" id="UP000240971">
    <property type="component" value="Unassembled WGS sequence"/>
</dbReference>
<dbReference type="InterPro" id="IPR013325">
    <property type="entry name" value="RNA_pol_sigma_r2"/>
</dbReference>
<comment type="similarity">
    <text evidence="1">Belongs to the sigma-70 factor family. ECF subfamily.</text>
</comment>
<evidence type="ECO:0000256" key="1">
    <source>
        <dbReference type="ARBA" id="ARBA00010641"/>
    </source>
</evidence>
<proteinExistence type="inferred from homology"/>
<dbReference type="InterPro" id="IPR007627">
    <property type="entry name" value="RNA_pol_sigma70_r2"/>
</dbReference>
<dbReference type="SUPFAM" id="SSF88659">
    <property type="entry name" value="Sigma3 and sigma4 domains of RNA polymerase sigma factors"/>
    <property type="match status" value="1"/>
</dbReference>
<dbReference type="PANTHER" id="PTHR43133">
    <property type="entry name" value="RNA POLYMERASE ECF-TYPE SIGMA FACTO"/>
    <property type="match status" value="1"/>
</dbReference>
<accession>A0A2P8HHG1</accession>
<keyword evidence="3" id="KW-0731">Sigma factor</keyword>
<sequence length="158" mass="18749">MFFEQIYQIYWDKVYRLCMGYVNDHEWAKDIAQDTFVTVWQQLPNFRNESAIGTWIFRIACNNCLRQIEKNSRFVKKEFPIQLEDTPVMYPDEEVKLLYKCIAALNETDRLIISLELEDVKQAEIAGILGISESNVRVKIHRIKYKLTQKFKSYVPGN</sequence>
<evidence type="ECO:0000256" key="4">
    <source>
        <dbReference type="ARBA" id="ARBA00023125"/>
    </source>
</evidence>
<dbReference type="Gene3D" id="1.10.1740.10">
    <property type="match status" value="1"/>
</dbReference>
<dbReference type="SUPFAM" id="SSF88946">
    <property type="entry name" value="Sigma2 domain of RNA polymerase sigma factors"/>
    <property type="match status" value="1"/>
</dbReference>
<dbReference type="EMBL" id="PYAW01000004">
    <property type="protein sequence ID" value="PSL45637.1"/>
    <property type="molecule type" value="Genomic_DNA"/>
</dbReference>
<dbReference type="GO" id="GO:0003677">
    <property type="term" value="F:DNA binding"/>
    <property type="evidence" value="ECO:0007669"/>
    <property type="project" value="UniProtKB-KW"/>
</dbReference>
<dbReference type="OrthoDB" id="9780326at2"/>
<dbReference type="Pfam" id="PF04542">
    <property type="entry name" value="Sigma70_r2"/>
    <property type="match status" value="1"/>
</dbReference>
<dbReference type="Pfam" id="PF08281">
    <property type="entry name" value="Sigma70_r4_2"/>
    <property type="match status" value="1"/>
</dbReference>
<dbReference type="InterPro" id="IPR039425">
    <property type="entry name" value="RNA_pol_sigma-70-like"/>
</dbReference>
<organism evidence="8 9">
    <name type="scientific">Chitinophaga niastensis</name>
    <dbReference type="NCBI Taxonomy" id="536980"/>
    <lineage>
        <taxon>Bacteria</taxon>
        <taxon>Pseudomonadati</taxon>
        <taxon>Bacteroidota</taxon>
        <taxon>Chitinophagia</taxon>
        <taxon>Chitinophagales</taxon>
        <taxon>Chitinophagaceae</taxon>
        <taxon>Chitinophaga</taxon>
    </lineage>
</organism>
<evidence type="ECO:0000313" key="8">
    <source>
        <dbReference type="EMBL" id="PSL45637.1"/>
    </source>
</evidence>
<comment type="caution">
    <text evidence="8">The sequence shown here is derived from an EMBL/GenBank/DDBJ whole genome shotgun (WGS) entry which is preliminary data.</text>
</comment>
<feature type="domain" description="RNA polymerase sigma factor 70 region 4 type 2" evidence="7">
    <location>
        <begin position="97"/>
        <end position="147"/>
    </location>
</feature>
<evidence type="ECO:0000313" key="9">
    <source>
        <dbReference type="Proteomes" id="UP000240971"/>
    </source>
</evidence>
<keyword evidence="2" id="KW-0805">Transcription regulation</keyword>